<reference evidence="2 3" key="1">
    <citation type="submission" date="2016-10" db="EMBL/GenBank/DDBJ databases">
        <authorList>
            <person name="de Groot N.N."/>
        </authorList>
    </citation>
    <scope>NUCLEOTIDE SEQUENCE [LARGE SCALE GENOMIC DNA]</scope>
    <source>
        <strain evidence="2 3">DSM 43941</strain>
    </source>
</reference>
<evidence type="ECO:0000259" key="1">
    <source>
        <dbReference type="Pfam" id="PF17775"/>
    </source>
</evidence>
<gene>
    <name evidence="2" type="ORF">SAMN04489716_8479</name>
</gene>
<dbReference type="PANTHER" id="PTHR33747:SF1">
    <property type="entry name" value="ADENYLATE CYCLASE-ASSOCIATED CAP C-TERMINAL DOMAIN-CONTAINING PROTEIN"/>
    <property type="match status" value="1"/>
</dbReference>
<dbReference type="AlphaFoldDB" id="A0A1H2D7X8"/>
<evidence type="ECO:0000313" key="3">
    <source>
        <dbReference type="Proteomes" id="UP000198688"/>
    </source>
</evidence>
<dbReference type="InterPro" id="IPR032710">
    <property type="entry name" value="NTF2-like_dom_sf"/>
</dbReference>
<dbReference type="OrthoDB" id="21421at2"/>
<proteinExistence type="predicted"/>
<dbReference type="STRING" id="113562.SAMN04489716_8479"/>
<sequence length="132" mass="14534">MARRSPRTKTVPTQCPCGAGLYDDCCGALHAGKAAADPEALMRSRFSAYALDNSSHVLATWHPETRPATIDNDSGLRWARLEVVDRSGGGVFDAEGTVEFRAHYVDGGRPDVLAERSRFVRHDGRWVYWGSL</sequence>
<dbReference type="RefSeq" id="WP_092554536.1">
    <property type="nucleotide sequence ID" value="NZ_BOMJ01000031.1"/>
</dbReference>
<feature type="domain" description="YchJ-like middle NTF2-like" evidence="1">
    <location>
        <begin position="37"/>
        <end position="129"/>
    </location>
</feature>
<dbReference type="InterPro" id="IPR048469">
    <property type="entry name" value="YchJ-like_M"/>
</dbReference>
<organism evidence="2 3">
    <name type="scientific">Actinoplanes derwentensis</name>
    <dbReference type="NCBI Taxonomy" id="113562"/>
    <lineage>
        <taxon>Bacteria</taxon>
        <taxon>Bacillati</taxon>
        <taxon>Actinomycetota</taxon>
        <taxon>Actinomycetes</taxon>
        <taxon>Micromonosporales</taxon>
        <taxon>Micromonosporaceae</taxon>
        <taxon>Actinoplanes</taxon>
    </lineage>
</organism>
<keyword evidence="3" id="KW-1185">Reference proteome</keyword>
<dbReference type="EMBL" id="LT629758">
    <property type="protein sequence ID" value="SDT78694.1"/>
    <property type="molecule type" value="Genomic_DNA"/>
</dbReference>
<dbReference type="Gene3D" id="3.10.450.50">
    <property type="match status" value="1"/>
</dbReference>
<name>A0A1H2D7X8_9ACTN</name>
<dbReference type="SUPFAM" id="SSF54427">
    <property type="entry name" value="NTF2-like"/>
    <property type="match status" value="1"/>
</dbReference>
<protein>
    <submittedName>
        <fullName evidence="2">SEC-C motif-containing protein</fullName>
    </submittedName>
</protein>
<dbReference type="PANTHER" id="PTHR33747">
    <property type="entry name" value="UPF0225 PROTEIN SCO1677"/>
    <property type="match status" value="1"/>
</dbReference>
<dbReference type="Proteomes" id="UP000198688">
    <property type="component" value="Chromosome I"/>
</dbReference>
<dbReference type="Pfam" id="PF17775">
    <property type="entry name" value="YchJ_M-like"/>
    <property type="match status" value="1"/>
</dbReference>
<accession>A0A1H2D7X8</accession>
<evidence type="ECO:0000313" key="2">
    <source>
        <dbReference type="EMBL" id="SDT78694.1"/>
    </source>
</evidence>